<reference evidence="2" key="1">
    <citation type="journal article" date="2022" name="Mol. Ecol. Resour.">
        <title>The genomes of chicory, endive, great burdock and yacon provide insights into Asteraceae palaeo-polyploidization history and plant inulin production.</title>
        <authorList>
            <person name="Fan W."/>
            <person name="Wang S."/>
            <person name="Wang H."/>
            <person name="Wang A."/>
            <person name="Jiang F."/>
            <person name="Liu H."/>
            <person name="Zhao H."/>
            <person name="Xu D."/>
            <person name="Zhang Y."/>
        </authorList>
    </citation>
    <scope>NUCLEOTIDE SEQUENCE [LARGE SCALE GENOMIC DNA]</scope>
    <source>
        <strain evidence="2">cv. Yunnan</strain>
    </source>
</reference>
<evidence type="ECO:0000313" key="1">
    <source>
        <dbReference type="EMBL" id="KAI3760208.1"/>
    </source>
</evidence>
<proteinExistence type="predicted"/>
<accession>A0ACB9EMC3</accession>
<gene>
    <name evidence="1" type="ORF">L1987_50599</name>
</gene>
<name>A0ACB9EMC3_9ASTR</name>
<comment type="caution">
    <text evidence="1">The sequence shown here is derived from an EMBL/GenBank/DDBJ whole genome shotgun (WGS) entry which is preliminary data.</text>
</comment>
<keyword evidence="2" id="KW-1185">Reference proteome</keyword>
<sequence length="66" mass="7938">MKWRRRRERVRLGILMDYYCCDSVNIRSFVSSYVLPNLHFIGIVLQERTLTQCHRSLGRCNRCTCN</sequence>
<dbReference type="EMBL" id="CM042034">
    <property type="protein sequence ID" value="KAI3760208.1"/>
    <property type="molecule type" value="Genomic_DNA"/>
</dbReference>
<evidence type="ECO:0000313" key="2">
    <source>
        <dbReference type="Proteomes" id="UP001056120"/>
    </source>
</evidence>
<reference evidence="1 2" key="2">
    <citation type="journal article" date="2022" name="Mol. Ecol. Resour.">
        <title>The genomes of chicory, endive, great burdock and yacon provide insights into Asteraceae paleo-polyploidization history and plant inulin production.</title>
        <authorList>
            <person name="Fan W."/>
            <person name="Wang S."/>
            <person name="Wang H."/>
            <person name="Wang A."/>
            <person name="Jiang F."/>
            <person name="Liu H."/>
            <person name="Zhao H."/>
            <person name="Xu D."/>
            <person name="Zhang Y."/>
        </authorList>
    </citation>
    <scope>NUCLEOTIDE SEQUENCE [LARGE SCALE GENOMIC DNA]</scope>
    <source>
        <strain evidence="2">cv. Yunnan</strain>
        <tissue evidence="1">Leaves</tissue>
    </source>
</reference>
<dbReference type="Proteomes" id="UP001056120">
    <property type="component" value="Linkage Group LG17"/>
</dbReference>
<organism evidence="1 2">
    <name type="scientific">Smallanthus sonchifolius</name>
    <dbReference type="NCBI Taxonomy" id="185202"/>
    <lineage>
        <taxon>Eukaryota</taxon>
        <taxon>Viridiplantae</taxon>
        <taxon>Streptophyta</taxon>
        <taxon>Embryophyta</taxon>
        <taxon>Tracheophyta</taxon>
        <taxon>Spermatophyta</taxon>
        <taxon>Magnoliopsida</taxon>
        <taxon>eudicotyledons</taxon>
        <taxon>Gunneridae</taxon>
        <taxon>Pentapetalae</taxon>
        <taxon>asterids</taxon>
        <taxon>campanulids</taxon>
        <taxon>Asterales</taxon>
        <taxon>Asteraceae</taxon>
        <taxon>Asteroideae</taxon>
        <taxon>Heliantheae alliance</taxon>
        <taxon>Millerieae</taxon>
        <taxon>Smallanthus</taxon>
    </lineage>
</organism>
<protein>
    <submittedName>
        <fullName evidence="1">Uncharacterized protein</fullName>
    </submittedName>
</protein>